<evidence type="ECO:0000313" key="2">
    <source>
        <dbReference type="Proteomes" id="UP000479000"/>
    </source>
</evidence>
<evidence type="ECO:0000313" key="1">
    <source>
        <dbReference type="EMBL" id="CAA9996468.1"/>
    </source>
</evidence>
<dbReference type="EMBL" id="CADCXU010004660">
    <property type="protein sequence ID" value="CAA9996468.1"/>
    <property type="molecule type" value="Genomic_DNA"/>
</dbReference>
<dbReference type="Proteomes" id="UP000479000">
    <property type="component" value="Unassembled WGS sequence"/>
</dbReference>
<keyword evidence="2" id="KW-1185">Reference proteome</keyword>
<accession>A0A6H5G327</accession>
<feature type="non-terminal residue" evidence="1">
    <location>
        <position position="441"/>
    </location>
</feature>
<name>A0A6H5G327_9HEMI</name>
<proteinExistence type="predicted"/>
<reference evidence="1 2" key="1">
    <citation type="submission" date="2020-02" db="EMBL/GenBank/DDBJ databases">
        <authorList>
            <person name="Ferguson B K."/>
        </authorList>
    </citation>
    <scope>NUCLEOTIDE SEQUENCE [LARGE SCALE GENOMIC DNA]</scope>
</reference>
<sequence>MASAYGFSNAFVACQLRPPGSSRIPGIDRGPGNRQKPTVPYVDEIAGEVVKFSHNAGDRTGGLGTYARNSRTYSFHQDEFQSRSHRGHDFLTKAEEKNTVCRPRETGFSRKQGGFVRLSQESHVNRGGRAGTCKHIPPMVYAGQRCSADFQAAVGWNIPYRVGRHQNFTKQANLGLWECARAARGVQGGAESSTFLESWKKTAGKRIAYAKVTSFEDYLDTVIIIGLPIIGHKDHMFEIPFQVGYINRISGRLMYSTVECGQCSTVTDYAYAPPIPNSNPGLLGPDGFLAFDCRSLVNPLSRKNYHLTRSRSMIFHQLSAKSGEGDQRTPATSDEKKIVHPEALSEFEVILNRSFPDNTRLHRSQSAKEKFRVFFPKDAISLFFSGERPHAPSNVLRHPGPTRCFKKFILNPRHFFDATLPHSMRLCHSCLAQKKTPNGPI</sequence>
<organism evidence="1 2">
    <name type="scientific">Nesidiocoris tenuis</name>
    <dbReference type="NCBI Taxonomy" id="355587"/>
    <lineage>
        <taxon>Eukaryota</taxon>
        <taxon>Metazoa</taxon>
        <taxon>Ecdysozoa</taxon>
        <taxon>Arthropoda</taxon>
        <taxon>Hexapoda</taxon>
        <taxon>Insecta</taxon>
        <taxon>Pterygota</taxon>
        <taxon>Neoptera</taxon>
        <taxon>Paraneoptera</taxon>
        <taxon>Hemiptera</taxon>
        <taxon>Heteroptera</taxon>
        <taxon>Panheteroptera</taxon>
        <taxon>Cimicomorpha</taxon>
        <taxon>Miridae</taxon>
        <taxon>Dicyphina</taxon>
        <taxon>Nesidiocoris</taxon>
    </lineage>
</organism>
<gene>
    <name evidence="1" type="ORF">NTEN_LOCUS2982</name>
</gene>
<protein>
    <submittedName>
        <fullName evidence="1">Uncharacterized protein</fullName>
    </submittedName>
</protein>
<dbReference type="AlphaFoldDB" id="A0A6H5G327"/>